<comment type="subcellular location">
    <subcellularLocation>
        <location evidence="1">Membrane</location>
        <topology evidence="1">Multi-pass membrane protein</topology>
    </subcellularLocation>
</comment>
<keyword evidence="4 6" id="KW-0472">Membrane</keyword>
<proteinExistence type="predicted"/>
<protein>
    <submittedName>
        <fullName evidence="7">UbiA family prenyltransferase</fullName>
    </submittedName>
</protein>
<dbReference type="InterPro" id="IPR000537">
    <property type="entry name" value="UbiA_prenyltransferase"/>
</dbReference>
<feature type="transmembrane region" description="Helical" evidence="6">
    <location>
        <begin position="203"/>
        <end position="224"/>
    </location>
</feature>
<feature type="transmembrane region" description="Helical" evidence="6">
    <location>
        <begin position="164"/>
        <end position="182"/>
    </location>
</feature>
<feature type="transmembrane region" description="Helical" evidence="6">
    <location>
        <begin position="280"/>
        <end position="305"/>
    </location>
</feature>
<dbReference type="RefSeq" id="WP_377565461.1">
    <property type="nucleotide sequence ID" value="NZ_JBHTMP010000001.1"/>
</dbReference>
<dbReference type="InterPro" id="IPR050475">
    <property type="entry name" value="Prenyltransferase_related"/>
</dbReference>
<comment type="caution">
    <text evidence="7">The sequence shown here is derived from an EMBL/GenBank/DDBJ whole genome shotgun (WGS) entry which is preliminary data.</text>
</comment>
<feature type="transmembrane region" description="Helical" evidence="6">
    <location>
        <begin position="236"/>
        <end position="257"/>
    </location>
</feature>
<dbReference type="CDD" id="cd13956">
    <property type="entry name" value="PT_UbiA"/>
    <property type="match status" value="1"/>
</dbReference>
<accession>A0ABW3Y7C1</accession>
<dbReference type="Proteomes" id="UP001597260">
    <property type="component" value="Unassembled WGS sequence"/>
</dbReference>
<evidence type="ECO:0000256" key="6">
    <source>
        <dbReference type="SAM" id="Phobius"/>
    </source>
</evidence>
<dbReference type="InterPro" id="IPR044878">
    <property type="entry name" value="UbiA_sf"/>
</dbReference>
<feature type="transmembrane region" description="Helical" evidence="6">
    <location>
        <begin position="20"/>
        <end position="38"/>
    </location>
</feature>
<evidence type="ECO:0000256" key="5">
    <source>
        <dbReference type="SAM" id="MobiDB-lite"/>
    </source>
</evidence>
<sequence length="348" mass="37105">MVPPLRRHVLHAHLRTWRPYTLWYIGLVGLAGAGVTAGRHDWWRLVAAWATPTIGWIGGHYLSDYFDRNLDAISKPHRPIPSGQLSPRAALICGIVCLAGVGGLSIAGSWYAVLIAVLAAASIVAYGRGLKARGLAGNVVRGALGTLTLLYGAAMVAAPAQWTLVPFVLTFWAHDISSNLVGTLRDVTGDRAGGYRTVPVRHGIRVAVLTALAWYCVALLAATLGGWTVEHQPARTAYLVALVPAVALGLAAFRSLLAQQHRLSMRTALRAHELLVLERVWLAATVVGLGLGMTLAGLLLAPALAMTWWTQSNLRAGYEFGPASTGGTRVPTEEAAVRRSPHQPSTPD</sequence>
<feature type="transmembrane region" description="Helical" evidence="6">
    <location>
        <begin position="139"/>
        <end position="158"/>
    </location>
</feature>
<evidence type="ECO:0000313" key="7">
    <source>
        <dbReference type="EMBL" id="MFD1319536.1"/>
    </source>
</evidence>
<keyword evidence="2 6" id="KW-0812">Transmembrane</keyword>
<evidence type="ECO:0000256" key="2">
    <source>
        <dbReference type="ARBA" id="ARBA00022692"/>
    </source>
</evidence>
<evidence type="ECO:0000256" key="3">
    <source>
        <dbReference type="ARBA" id="ARBA00022989"/>
    </source>
</evidence>
<feature type="region of interest" description="Disordered" evidence="5">
    <location>
        <begin position="323"/>
        <end position="348"/>
    </location>
</feature>
<evidence type="ECO:0000313" key="8">
    <source>
        <dbReference type="Proteomes" id="UP001597260"/>
    </source>
</evidence>
<keyword evidence="8" id="KW-1185">Reference proteome</keyword>
<dbReference type="Pfam" id="PF01040">
    <property type="entry name" value="UbiA"/>
    <property type="match status" value="1"/>
</dbReference>
<dbReference type="EMBL" id="JBHTMP010000001">
    <property type="protein sequence ID" value="MFD1319536.1"/>
    <property type="molecule type" value="Genomic_DNA"/>
</dbReference>
<feature type="transmembrane region" description="Helical" evidence="6">
    <location>
        <begin position="110"/>
        <end position="127"/>
    </location>
</feature>
<dbReference type="Gene3D" id="1.10.357.140">
    <property type="entry name" value="UbiA prenyltransferase"/>
    <property type="match status" value="1"/>
</dbReference>
<dbReference type="PANTHER" id="PTHR42723">
    <property type="entry name" value="CHLOROPHYLL SYNTHASE"/>
    <property type="match status" value="1"/>
</dbReference>
<dbReference type="PANTHER" id="PTHR42723:SF1">
    <property type="entry name" value="CHLOROPHYLL SYNTHASE, CHLOROPLASTIC"/>
    <property type="match status" value="1"/>
</dbReference>
<organism evidence="7 8">
    <name type="scientific">Micromonospora sonneratiae</name>
    <dbReference type="NCBI Taxonomy" id="1184706"/>
    <lineage>
        <taxon>Bacteria</taxon>
        <taxon>Bacillati</taxon>
        <taxon>Actinomycetota</taxon>
        <taxon>Actinomycetes</taxon>
        <taxon>Micromonosporales</taxon>
        <taxon>Micromonosporaceae</taxon>
        <taxon>Micromonospora</taxon>
    </lineage>
</organism>
<evidence type="ECO:0000256" key="1">
    <source>
        <dbReference type="ARBA" id="ARBA00004141"/>
    </source>
</evidence>
<keyword evidence="3 6" id="KW-1133">Transmembrane helix</keyword>
<gene>
    <name evidence="7" type="ORF">ACFQ4H_00380</name>
</gene>
<evidence type="ECO:0000256" key="4">
    <source>
        <dbReference type="ARBA" id="ARBA00023136"/>
    </source>
</evidence>
<name>A0ABW3Y7C1_9ACTN</name>
<reference evidence="8" key="1">
    <citation type="journal article" date="2019" name="Int. J. Syst. Evol. Microbiol.">
        <title>The Global Catalogue of Microorganisms (GCM) 10K type strain sequencing project: providing services to taxonomists for standard genome sequencing and annotation.</title>
        <authorList>
            <consortium name="The Broad Institute Genomics Platform"/>
            <consortium name="The Broad Institute Genome Sequencing Center for Infectious Disease"/>
            <person name="Wu L."/>
            <person name="Ma J."/>
        </authorList>
    </citation>
    <scope>NUCLEOTIDE SEQUENCE [LARGE SCALE GENOMIC DNA]</scope>
    <source>
        <strain evidence="8">JCM 31037</strain>
    </source>
</reference>